<reference evidence="10 11" key="1">
    <citation type="journal article" date="2012" name="BMC Genomics">
        <title>Comparative genomic analysis and phylogenetic position of Theileria equi.</title>
        <authorList>
            <person name="Kappmeyer L.S."/>
            <person name="Thiagarajan M."/>
            <person name="Herndon D.R."/>
            <person name="Ramsay J.D."/>
            <person name="Caler E."/>
            <person name="Djikeng A."/>
            <person name="Gillespie J.J."/>
            <person name="Lau A.O."/>
            <person name="Roalson E.H."/>
            <person name="Silva J.C."/>
            <person name="Silva M.G."/>
            <person name="Suarez C.E."/>
            <person name="Ueti M.W."/>
            <person name="Nene V.M."/>
            <person name="Mealey R.H."/>
            <person name="Knowles D.P."/>
            <person name="Brayton K.A."/>
        </authorList>
    </citation>
    <scope>NUCLEOTIDE SEQUENCE [LARGE SCALE GENOMIC DNA]</scope>
    <source>
        <strain evidence="10 11">WA</strain>
    </source>
</reference>
<evidence type="ECO:0000256" key="5">
    <source>
        <dbReference type="ARBA" id="ARBA00022694"/>
    </source>
</evidence>
<dbReference type="CDD" id="cd02801">
    <property type="entry name" value="DUS_like_FMN"/>
    <property type="match status" value="1"/>
</dbReference>
<dbReference type="STRING" id="1537102.L0AYE6"/>
<keyword evidence="11" id="KW-1185">Reference proteome</keyword>
<keyword evidence="8" id="KW-0560">Oxidoreductase</keyword>
<feature type="domain" description="DUS-like FMN-binding" evidence="9">
    <location>
        <begin position="81"/>
        <end position="397"/>
    </location>
</feature>
<dbReference type="EC" id="5.3.1.16" evidence="10"/>
<dbReference type="PANTHER" id="PTHR42907:SF1">
    <property type="entry name" value="FMN-LINKED OXIDOREDUCTASES SUPERFAMILY PROTEIN"/>
    <property type="match status" value="1"/>
</dbReference>
<dbReference type="GeneID" id="15806974"/>
<evidence type="ECO:0000256" key="4">
    <source>
        <dbReference type="ARBA" id="ARBA00022643"/>
    </source>
</evidence>
<dbReference type="InterPro" id="IPR035587">
    <property type="entry name" value="DUS-like_FMN-bd"/>
</dbReference>
<evidence type="ECO:0000259" key="9">
    <source>
        <dbReference type="Pfam" id="PF01207"/>
    </source>
</evidence>
<dbReference type="OrthoDB" id="10262250at2759"/>
<evidence type="ECO:0000256" key="3">
    <source>
        <dbReference type="ARBA" id="ARBA00022630"/>
    </source>
</evidence>
<dbReference type="KEGG" id="beq:BEWA_034480"/>
<dbReference type="InterPro" id="IPR013785">
    <property type="entry name" value="Aldolase_TIM"/>
</dbReference>
<dbReference type="Gene3D" id="1.20.120.1460">
    <property type="match status" value="1"/>
</dbReference>
<sequence length="432" mass="49399">MYLFQRLNFYLLFFSKFTVSFIHHDKLLKSNSLHRKNISNYPSNSCLNPRIRNKGSCFILESQTGLMEQSESETVNPLVQIAPMLDVTYREFRQFMRLLTQKSQLWTEMFTASALVHAPETVVSDWLKFGSNENPIVAQLGGNCIDTLIQAGRLLKNHGYTELNLNVGCPSPRVSGKGCFGAALMKTKELVRDIVHTLRRELELEVSVKHRLGVDNLDSYEFVKDFVSTVSESGCNHFIVHSRKAWLRGVNPKQNRKVPPLEYEKVYRLQRDFPDLKFTINGGFKTIEDIKNALDSENKDSHGVSHSLNGVMVGRATYENPCMLANVDKAIYGVENPPTCATRRILLESYADYIDKNVDDTHEMNICMIVKPILGVFYGEYGNRIYRQTLSNSADYENFTFDVGESRHAQFIHHAIYVMDRINPESLNAPLY</sequence>
<dbReference type="GO" id="GO:0000049">
    <property type="term" value="F:tRNA binding"/>
    <property type="evidence" value="ECO:0007669"/>
    <property type="project" value="UniProtKB-KW"/>
</dbReference>
<evidence type="ECO:0000256" key="7">
    <source>
        <dbReference type="ARBA" id="ARBA00022884"/>
    </source>
</evidence>
<dbReference type="InterPro" id="IPR018517">
    <property type="entry name" value="tRNA_hU_synthase_CS"/>
</dbReference>
<dbReference type="GO" id="GO:0017150">
    <property type="term" value="F:tRNA dihydrouridine synthase activity"/>
    <property type="evidence" value="ECO:0007669"/>
    <property type="project" value="InterPro"/>
</dbReference>
<evidence type="ECO:0000256" key="6">
    <source>
        <dbReference type="ARBA" id="ARBA00022857"/>
    </source>
</evidence>
<dbReference type="GO" id="GO:0003949">
    <property type="term" value="F:1-(5-phosphoribosyl)-5-[(5-phosphoribosylamino)methylideneamino]imidazole-4-carboxamide isomerase activity"/>
    <property type="evidence" value="ECO:0007669"/>
    <property type="project" value="UniProtKB-EC"/>
</dbReference>
<dbReference type="VEuPathDB" id="PiroplasmaDB:BEWA_034480"/>
<keyword evidence="10" id="KW-0413">Isomerase</keyword>
<dbReference type="SUPFAM" id="SSF51395">
    <property type="entry name" value="FMN-linked oxidoreductases"/>
    <property type="match status" value="1"/>
</dbReference>
<organism evidence="10 11">
    <name type="scientific">Theileria equi strain WA</name>
    <dbReference type="NCBI Taxonomy" id="1537102"/>
    <lineage>
        <taxon>Eukaryota</taxon>
        <taxon>Sar</taxon>
        <taxon>Alveolata</taxon>
        <taxon>Apicomplexa</taxon>
        <taxon>Aconoidasida</taxon>
        <taxon>Piroplasmida</taxon>
        <taxon>Theileriidae</taxon>
        <taxon>Theileria</taxon>
    </lineage>
</organism>
<dbReference type="Proteomes" id="UP000031512">
    <property type="component" value="Chromosome 1"/>
</dbReference>
<keyword evidence="7" id="KW-0694">RNA-binding</keyword>
<accession>L0AYE6</accession>
<evidence type="ECO:0000313" key="11">
    <source>
        <dbReference type="Proteomes" id="UP000031512"/>
    </source>
</evidence>
<dbReference type="PANTHER" id="PTHR42907">
    <property type="entry name" value="FMN-LINKED OXIDOREDUCTASES SUPERFAMILY PROTEIN"/>
    <property type="match status" value="1"/>
</dbReference>
<keyword evidence="6" id="KW-0521">NADP</keyword>
<name>L0AYE6_THEEQ</name>
<dbReference type="RefSeq" id="XP_004830256.1">
    <property type="nucleotide sequence ID" value="XM_004830199.1"/>
</dbReference>
<keyword evidence="2" id="KW-0820">tRNA-binding</keyword>
<dbReference type="InterPro" id="IPR004653">
    <property type="entry name" value="DusA"/>
</dbReference>
<dbReference type="NCBIfam" id="NF008774">
    <property type="entry name" value="PRK11815.1"/>
    <property type="match status" value="1"/>
</dbReference>
<comment type="cofactor">
    <cofactor evidence="1">
        <name>FMN</name>
        <dbReference type="ChEBI" id="CHEBI:58210"/>
    </cofactor>
</comment>
<dbReference type="eggNOG" id="KOG2335">
    <property type="taxonomic scope" value="Eukaryota"/>
</dbReference>
<dbReference type="Gene3D" id="3.20.20.70">
    <property type="entry name" value="Aldolase class I"/>
    <property type="match status" value="1"/>
</dbReference>
<proteinExistence type="predicted"/>
<dbReference type="PROSITE" id="PS01136">
    <property type="entry name" value="UPF0034"/>
    <property type="match status" value="1"/>
</dbReference>
<evidence type="ECO:0000256" key="1">
    <source>
        <dbReference type="ARBA" id="ARBA00001917"/>
    </source>
</evidence>
<dbReference type="GO" id="GO:0050660">
    <property type="term" value="F:flavin adenine dinucleotide binding"/>
    <property type="evidence" value="ECO:0007669"/>
    <property type="project" value="InterPro"/>
</dbReference>
<keyword evidence="5" id="KW-0819">tRNA processing</keyword>
<keyword evidence="3" id="KW-0285">Flavoprotein</keyword>
<evidence type="ECO:0000256" key="8">
    <source>
        <dbReference type="ARBA" id="ARBA00023002"/>
    </source>
</evidence>
<protein>
    <submittedName>
        <fullName evidence="10">tRNA-dihydrouridine synthase, putative</fullName>
        <ecNumber evidence="10">5.3.1.16</ecNumber>
    </submittedName>
</protein>
<dbReference type="Pfam" id="PF01207">
    <property type="entry name" value="Dus"/>
    <property type="match status" value="1"/>
</dbReference>
<evidence type="ECO:0000313" key="10">
    <source>
        <dbReference type="EMBL" id="AFZ80590.1"/>
    </source>
</evidence>
<dbReference type="AlphaFoldDB" id="L0AYE6"/>
<dbReference type="EMBL" id="CP001669">
    <property type="protein sequence ID" value="AFZ80590.1"/>
    <property type="molecule type" value="Genomic_DNA"/>
</dbReference>
<evidence type="ECO:0000256" key="2">
    <source>
        <dbReference type="ARBA" id="ARBA00022555"/>
    </source>
</evidence>
<gene>
    <name evidence="10" type="ORF">BEWA_034480</name>
</gene>
<keyword evidence="4" id="KW-0288">FMN</keyword>